<gene>
    <name evidence="1" type="ORF">PSAL_023100</name>
</gene>
<sequence>MLPRLVIHPGFHKTGTSAVQHALKRDRQKLASHLRVYVKSDMPALCKAARTYGQCPEPLEMSLFIYEVACLFETIDPADPRLVLLSGEDLSGAMPGREGRQGYPVAAPLMTALLDTVAEVWGDRPETTIHYSTRAPDAWTQSCHAQHLRASRMRMDLQDYTDWQRPHADLSAQVAAIIGALPGDMTVVQTPLEACQGQEHGPLAPLLDLAEIPLALRQRMAPVPHRNSALPAEVRSSLLDLNRSDAAPEALRREKAALVARAEAQMLSQVPHTRPEETR</sequence>
<dbReference type="AlphaFoldDB" id="A0A418SDR4"/>
<dbReference type="Proteomes" id="UP000283786">
    <property type="component" value="Chromosome"/>
</dbReference>
<accession>A0A418SDR4</accession>
<dbReference type="EMBL" id="CP060436">
    <property type="protein sequence ID" value="QPM91067.1"/>
    <property type="molecule type" value="Genomic_DNA"/>
</dbReference>
<reference evidence="1 2" key="1">
    <citation type="submission" date="2020-08" db="EMBL/GenBank/DDBJ databases">
        <title>Genome sequence of Rhodobacteraceae bacterium Lw-13e.</title>
        <authorList>
            <person name="Poehlein A."/>
            <person name="Wolter L."/>
            <person name="Daniel R."/>
            <person name="Brinkhoff T."/>
        </authorList>
    </citation>
    <scope>NUCLEOTIDE SEQUENCE [LARGE SCALE GENOMIC DNA]</scope>
    <source>
        <strain evidence="1 2">Lw-13e</strain>
    </source>
</reference>
<proteinExistence type="predicted"/>
<keyword evidence="2" id="KW-1185">Reference proteome</keyword>
<evidence type="ECO:0008006" key="3">
    <source>
        <dbReference type="Google" id="ProtNLM"/>
    </source>
</evidence>
<organism evidence="1 2">
    <name type="scientific">Pseudooceanicola algae</name>
    <dbReference type="NCBI Taxonomy" id="1537215"/>
    <lineage>
        <taxon>Bacteria</taxon>
        <taxon>Pseudomonadati</taxon>
        <taxon>Pseudomonadota</taxon>
        <taxon>Alphaproteobacteria</taxon>
        <taxon>Rhodobacterales</taxon>
        <taxon>Paracoccaceae</taxon>
        <taxon>Pseudooceanicola</taxon>
    </lineage>
</organism>
<protein>
    <recommendedName>
        <fullName evidence="3">Sulfotransferase family protein</fullName>
    </recommendedName>
</protein>
<dbReference type="RefSeq" id="WP_119840286.1">
    <property type="nucleotide sequence ID" value="NZ_CP060436.1"/>
</dbReference>
<dbReference type="KEGG" id="palw:PSAL_023100"/>
<evidence type="ECO:0000313" key="2">
    <source>
        <dbReference type="Proteomes" id="UP000283786"/>
    </source>
</evidence>
<dbReference type="OrthoDB" id="7705857at2"/>
<name>A0A418SDR4_9RHOB</name>
<evidence type="ECO:0000313" key="1">
    <source>
        <dbReference type="EMBL" id="QPM91067.1"/>
    </source>
</evidence>